<keyword evidence="8" id="KW-0804">Transcription</keyword>
<reference evidence="11 12" key="1">
    <citation type="journal article" date="2019" name="PLoS Biol.">
        <title>Sex chromosomes control vertical transmission of feminizing Wolbachia symbionts in an isopod.</title>
        <authorList>
            <person name="Becking T."/>
            <person name="Chebbi M.A."/>
            <person name="Giraud I."/>
            <person name="Moumen B."/>
            <person name="Laverre T."/>
            <person name="Caubet Y."/>
            <person name="Peccoud J."/>
            <person name="Gilbert C."/>
            <person name="Cordaux R."/>
        </authorList>
    </citation>
    <scope>NUCLEOTIDE SEQUENCE [LARGE SCALE GENOMIC DNA]</scope>
    <source>
        <strain evidence="11">ANa2</strain>
        <tissue evidence="11">Whole body excluding digestive tract and cuticle</tissue>
    </source>
</reference>
<evidence type="ECO:0000256" key="3">
    <source>
        <dbReference type="ARBA" id="ARBA00022491"/>
    </source>
</evidence>
<comment type="caution">
    <text evidence="11">The sequence shown here is derived from an EMBL/GenBank/DDBJ whole genome shotgun (WGS) entry which is preliminary data.</text>
</comment>
<dbReference type="GO" id="GO:0000403">
    <property type="term" value="F:Y-form DNA binding"/>
    <property type="evidence" value="ECO:0007669"/>
    <property type="project" value="TreeGrafter"/>
</dbReference>
<evidence type="ECO:0000256" key="5">
    <source>
        <dbReference type="ARBA" id="ARBA00022853"/>
    </source>
</evidence>
<dbReference type="GO" id="GO:0006357">
    <property type="term" value="P:regulation of transcription by RNA polymerase II"/>
    <property type="evidence" value="ECO:0007669"/>
    <property type="project" value="TreeGrafter"/>
</dbReference>
<name>A0A5N5TH74_9CRUS</name>
<evidence type="ECO:0000256" key="9">
    <source>
        <dbReference type="ARBA" id="ARBA00023242"/>
    </source>
</evidence>
<sequence>MAKLTDEEKSIFPLTNVESVVKLFKLHLERNEEPNLAICSIIIGCIENTLTCSRSFDIPEETDEDESDTCKNALLTKLPIVEYDCVDALYQRFLSIIKAHIDVTAFGTPEFATRELVKRVSDVVWCTLSSSYYKDRAHLQSIYSYMTGAKLDSSGTTLAVVASLQALGYHDAHLALSEDHTWVVCGENGGNNCRSKGNEDKRGIPVTEEVYSKSWLYVNGRPVVCTRHMEVATIISNMNPGINATTDSEEVILLQQALLWLLYDSGHLAKYPMAIDNLADLEEMSSTIGRSPATKLYEEAILSNIRYYGNQHVYPYTYLGGYCYRNRHYKLALRVWAKAAQVIRNYNYSRDDEEIYKEFLEIATELIPHLMRTSSSSNYRGCCVTSDPYCFAAFLEFYDGICGWEENSPTPVLHIGWAKALLTSIAKFDSGVRSKVTITCVEDPTEEEEELEKGEPSVFGCFSTEDGAGHTGATHDQNGNTPTPLSAFLEETVTSSKRRRCPEPSVRLYSAKMRGLKDLLLGDKLNSQAISLQLTAQSQVTLTKKRERGVTLNTSEADHSHQIGRSKRTRRDT</sequence>
<dbReference type="PANTHER" id="PTHR12693">
    <property type="entry name" value="MENIN"/>
    <property type="match status" value="1"/>
</dbReference>
<comment type="subcellular location">
    <subcellularLocation>
        <location evidence="1">Nucleus</location>
    </subcellularLocation>
</comment>
<evidence type="ECO:0000256" key="10">
    <source>
        <dbReference type="SAM" id="MobiDB-lite"/>
    </source>
</evidence>
<evidence type="ECO:0000256" key="7">
    <source>
        <dbReference type="ARBA" id="ARBA00023125"/>
    </source>
</evidence>
<proteinExistence type="predicted"/>
<dbReference type="GO" id="GO:0000976">
    <property type="term" value="F:transcription cis-regulatory region binding"/>
    <property type="evidence" value="ECO:0007669"/>
    <property type="project" value="TreeGrafter"/>
</dbReference>
<dbReference type="PANTHER" id="PTHR12693:SF3">
    <property type="entry name" value="MENIN"/>
    <property type="match status" value="1"/>
</dbReference>
<gene>
    <name evidence="11" type="primary">MEN1</name>
    <name evidence="11" type="ORF">Anas_00596</name>
</gene>
<evidence type="ECO:0000256" key="1">
    <source>
        <dbReference type="ARBA" id="ARBA00004123"/>
    </source>
</evidence>
<accession>A0A5N5TH74</accession>
<dbReference type="GO" id="GO:0045786">
    <property type="term" value="P:negative regulation of cell cycle"/>
    <property type="evidence" value="ECO:0007669"/>
    <property type="project" value="TreeGrafter"/>
</dbReference>
<keyword evidence="5" id="KW-0156">Chromatin regulator</keyword>
<dbReference type="AlphaFoldDB" id="A0A5N5TH74"/>
<evidence type="ECO:0000256" key="2">
    <source>
        <dbReference type="ARBA" id="ARBA00021162"/>
    </source>
</evidence>
<keyword evidence="4" id="KW-0597">Phosphoprotein</keyword>
<protein>
    <recommendedName>
        <fullName evidence="2">Menin</fullName>
    </recommendedName>
</protein>
<keyword evidence="6" id="KW-0805">Transcription regulation</keyword>
<keyword evidence="12" id="KW-1185">Reference proteome</keyword>
<evidence type="ECO:0000313" key="12">
    <source>
        <dbReference type="Proteomes" id="UP000326759"/>
    </source>
</evidence>
<dbReference type="GO" id="GO:0003682">
    <property type="term" value="F:chromatin binding"/>
    <property type="evidence" value="ECO:0007669"/>
    <property type="project" value="TreeGrafter"/>
</dbReference>
<dbReference type="Pfam" id="PF05053">
    <property type="entry name" value="Menin"/>
    <property type="match status" value="2"/>
</dbReference>
<feature type="compositionally biased region" description="Basic residues" evidence="10">
    <location>
        <begin position="562"/>
        <end position="573"/>
    </location>
</feature>
<dbReference type="GO" id="GO:0035097">
    <property type="term" value="C:histone methyltransferase complex"/>
    <property type="evidence" value="ECO:0007669"/>
    <property type="project" value="TreeGrafter"/>
</dbReference>
<keyword evidence="3" id="KW-0678">Repressor</keyword>
<dbReference type="Proteomes" id="UP000326759">
    <property type="component" value="Unassembled WGS sequence"/>
</dbReference>
<dbReference type="GO" id="GO:0006325">
    <property type="term" value="P:chromatin organization"/>
    <property type="evidence" value="ECO:0007669"/>
    <property type="project" value="UniProtKB-KW"/>
</dbReference>
<evidence type="ECO:0000256" key="4">
    <source>
        <dbReference type="ARBA" id="ARBA00022553"/>
    </source>
</evidence>
<dbReference type="InterPro" id="IPR007747">
    <property type="entry name" value="Menin"/>
</dbReference>
<feature type="region of interest" description="Disordered" evidence="10">
    <location>
        <begin position="546"/>
        <end position="573"/>
    </location>
</feature>
<evidence type="ECO:0000256" key="8">
    <source>
        <dbReference type="ARBA" id="ARBA00023163"/>
    </source>
</evidence>
<dbReference type="GO" id="GO:0000785">
    <property type="term" value="C:chromatin"/>
    <property type="evidence" value="ECO:0007669"/>
    <property type="project" value="TreeGrafter"/>
</dbReference>
<dbReference type="GO" id="GO:0008285">
    <property type="term" value="P:negative regulation of cell population proliferation"/>
    <property type="evidence" value="ECO:0007669"/>
    <property type="project" value="TreeGrafter"/>
</dbReference>
<keyword evidence="7" id="KW-0238">DNA-binding</keyword>
<keyword evidence="9" id="KW-0539">Nucleus</keyword>
<evidence type="ECO:0000313" key="11">
    <source>
        <dbReference type="EMBL" id="KAB7506014.1"/>
    </source>
</evidence>
<dbReference type="EMBL" id="SEYY01001031">
    <property type="protein sequence ID" value="KAB7506014.1"/>
    <property type="molecule type" value="Genomic_DNA"/>
</dbReference>
<organism evidence="11 12">
    <name type="scientific">Armadillidium nasatum</name>
    <dbReference type="NCBI Taxonomy" id="96803"/>
    <lineage>
        <taxon>Eukaryota</taxon>
        <taxon>Metazoa</taxon>
        <taxon>Ecdysozoa</taxon>
        <taxon>Arthropoda</taxon>
        <taxon>Crustacea</taxon>
        <taxon>Multicrustacea</taxon>
        <taxon>Malacostraca</taxon>
        <taxon>Eumalacostraca</taxon>
        <taxon>Peracarida</taxon>
        <taxon>Isopoda</taxon>
        <taxon>Oniscidea</taxon>
        <taxon>Crinocheta</taxon>
        <taxon>Armadillidiidae</taxon>
        <taxon>Armadillidium</taxon>
    </lineage>
</organism>
<dbReference type="OrthoDB" id="5962932at2759"/>
<evidence type="ECO:0000256" key="6">
    <source>
        <dbReference type="ARBA" id="ARBA00023015"/>
    </source>
</evidence>
<dbReference type="CDD" id="cd14456">
    <property type="entry name" value="Menin"/>
    <property type="match status" value="1"/>
</dbReference>